<dbReference type="EMBL" id="JADGIZ020000001">
    <property type="protein sequence ID" value="KAL2920368.1"/>
    <property type="molecule type" value="Genomic_DNA"/>
</dbReference>
<sequence length="330" mass="36019">MSERICCGGLLLHNQVPATDRSKQQSHKTITGDLQHTILADHREPEHCRREAVEATKVAIEALGWVLIVATIAVAAGELRLLHQIRKLPNKLYGVCLRIACVLALATFAINIAICFARDYGQLYAISLITSLPQAQSFLLAQLEMLRMLLPAYGVASPHIVTALQIGTSAVTTLALAAVIVSVFWTEWGPTIWIGTDMWIVTIGIYDVLQQLLMLHYVLVHLKNAPVWLRPWFGGLLAVNFLIIGAGPSVDLLLRDTHIAWNGIAHLLACTFILVGAEATQLVRSAVEAVRQCLIKPDVSAGTVNTIVRPTAQHKDAMPMQDSTVVAGRD</sequence>
<evidence type="ECO:0000256" key="1">
    <source>
        <dbReference type="SAM" id="Phobius"/>
    </source>
</evidence>
<feature type="transmembrane region" description="Helical" evidence="1">
    <location>
        <begin position="162"/>
        <end position="186"/>
    </location>
</feature>
<keyword evidence="1" id="KW-0472">Membrane</keyword>
<gene>
    <name evidence="2" type="ORF">HK105_200441</name>
</gene>
<feature type="transmembrane region" description="Helical" evidence="1">
    <location>
        <begin position="198"/>
        <end position="220"/>
    </location>
</feature>
<evidence type="ECO:0000313" key="3">
    <source>
        <dbReference type="Proteomes" id="UP001527925"/>
    </source>
</evidence>
<feature type="transmembrane region" description="Helical" evidence="1">
    <location>
        <begin position="227"/>
        <end position="247"/>
    </location>
</feature>
<dbReference type="Proteomes" id="UP001527925">
    <property type="component" value="Unassembled WGS sequence"/>
</dbReference>
<name>A0ABR4NLG0_9FUNG</name>
<keyword evidence="1" id="KW-1133">Transmembrane helix</keyword>
<feature type="transmembrane region" description="Helical" evidence="1">
    <location>
        <begin position="95"/>
        <end position="117"/>
    </location>
</feature>
<proteinExistence type="predicted"/>
<feature type="transmembrane region" description="Helical" evidence="1">
    <location>
        <begin position="62"/>
        <end position="83"/>
    </location>
</feature>
<protein>
    <recommendedName>
        <fullName evidence="4">Transmembrane protein</fullName>
    </recommendedName>
</protein>
<reference evidence="2 3" key="1">
    <citation type="submission" date="2023-09" db="EMBL/GenBank/DDBJ databases">
        <title>Pangenome analysis of Batrachochytrium dendrobatidis and related Chytrids.</title>
        <authorList>
            <person name="Yacoub M.N."/>
            <person name="Stajich J.E."/>
            <person name="James T.Y."/>
        </authorList>
    </citation>
    <scope>NUCLEOTIDE SEQUENCE [LARGE SCALE GENOMIC DNA]</scope>
    <source>
        <strain evidence="2 3">JEL0888</strain>
    </source>
</reference>
<comment type="caution">
    <text evidence="2">The sequence shown here is derived from an EMBL/GenBank/DDBJ whole genome shotgun (WGS) entry which is preliminary data.</text>
</comment>
<accession>A0ABR4NLG0</accession>
<keyword evidence="3" id="KW-1185">Reference proteome</keyword>
<organism evidence="2 3">
    <name type="scientific">Polyrhizophydium stewartii</name>
    <dbReference type="NCBI Taxonomy" id="2732419"/>
    <lineage>
        <taxon>Eukaryota</taxon>
        <taxon>Fungi</taxon>
        <taxon>Fungi incertae sedis</taxon>
        <taxon>Chytridiomycota</taxon>
        <taxon>Chytridiomycota incertae sedis</taxon>
        <taxon>Chytridiomycetes</taxon>
        <taxon>Rhizophydiales</taxon>
        <taxon>Rhizophydiales incertae sedis</taxon>
        <taxon>Polyrhizophydium</taxon>
    </lineage>
</organism>
<keyword evidence="1" id="KW-0812">Transmembrane</keyword>
<feature type="transmembrane region" description="Helical" evidence="1">
    <location>
        <begin position="259"/>
        <end position="277"/>
    </location>
</feature>
<evidence type="ECO:0000313" key="2">
    <source>
        <dbReference type="EMBL" id="KAL2920368.1"/>
    </source>
</evidence>
<evidence type="ECO:0008006" key="4">
    <source>
        <dbReference type="Google" id="ProtNLM"/>
    </source>
</evidence>